<evidence type="ECO:0000313" key="2">
    <source>
        <dbReference type="Proteomes" id="UP000290407"/>
    </source>
</evidence>
<accession>A0A4Q2UKI3</accession>
<proteinExistence type="predicted"/>
<dbReference type="AlphaFoldDB" id="A0A4Q2UKI3"/>
<keyword evidence="2" id="KW-1185">Reference proteome</keyword>
<dbReference type="PROSITE" id="PS51257">
    <property type="entry name" value="PROKAR_LIPOPROTEIN"/>
    <property type="match status" value="1"/>
</dbReference>
<dbReference type="EMBL" id="SBLB01000003">
    <property type="protein sequence ID" value="RYC69804.1"/>
    <property type="molecule type" value="Genomic_DNA"/>
</dbReference>
<name>A0A4Q2UKI3_9BACT</name>
<dbReference type="RefSeq" id="WP_077919727.1">
    <property type="nucleotide sequence ID" value="NZ_SBLB01000003.1"/>
</dbReference>
<sequence length="151" mass="16336">METIKAVKYSLLVAILTTSLSCGIKAVEKGTVITGTVQLNTGEPVEGYPLSVVGKKGTGFGVTNPVSRQDIRTDKNGTFSYQGLLKSGGLDGLGYELQWAYYFDVQGQSYSVDTIQASIPDTGINNTPGYQYDGYLFPGKQHEIKIILKKN</sequence>
<protein>
    <submittedName>
        <fullName evidence="1">Uncharacterized protein</fullName>
    </submittedName>
</protein>
<comment type="caution">
    <text evidence="1">The sequence shown here is derived from an EMBL/GenBank/DDBJ whole genome shotgun (WGS) entry which is preliminary data.</text>
</comment>
<organism evidence="1 2">
    <name type="scientific">Spirosoma sordidisoli</name>
    <dbReference type="NCBI Taxonomy" id="2502893"/>
    <lineage>
        <taxon>Bacteria</taxon>
        <taxon>Pseudomonadati</taxon>
        <taxon>Bacteroidota</taxon>
        <taxon>Cytophagia</taxon>
        <taxon>Cytophagales</taxon>
        <taxon>Cytophagaceae</taxon>
        <taxon>Spirosoma</taxon>
    </lineage>
</organism>
<evidence type="ECO:0000313" key="1">
    <source>
        <dbReference type="EMBL" id="RYC69804.1"/>
    </source>
</evidence>
<reference evidence="1 2" key="1">
    <citation type="submission" date="2019-01" db="EMBL/GenBank/DDBJ databases">
        <title>Spirosoma flava sp. nov., a propanil-degrading bacterium isolated from herbicide-contaminated soil.</title>
        <authorList>
            <person name="Zhang L."/>
            <person name="Jiang J.-D."/>
        </authorList>
    </citation>
    <scope>NUCLEOTIDE SEQUENCE [LARGE SCALE GENOMIC DNA]</scope>
    <source>
        <strain evidence="1 2">TY50</strain>
    </source>
</reference>
<gene>
    <name evidence="1" type="ORF">EQG79_14520</name>
</gene>
<dbReference type="Proteomes" id="UP000290407">
    <property type="component" value="Unassembled WGS sequence"/>
</dbReference>